<keyword evidence="2" id="KW-1185">Reference proteome</keyword>
<sequence>MRDSVSFYKIDPDELSFDPRTCFTCVFTAKVDLGVPCLRHSRYVFLTLFSLYRVQLYLSLSNNALLLRRMLAFTHCTPYHFYDNFEHLVHIWLFCTHSLAEHDG</sequence>
<dbReference type="Proteomes" id="UP000076154">
    <property type="component" value="Unassembled WGS sequence"/>
</dbReference>
<comment type="caution">
    <text evidence="1">The sequence shown here is derived from an EMBL/GenBank/DDBJ whole genome shotgun (WGS) entry which is preliminary data.</text>
</comment>
<name>A0A369K541_HYPMA</name>
<dbReference type="AlphaFoldDB" id="A0A369K541"/>
<dbReference type="EMBL" id="LUEZ02000021">
    <property type="protein sequence ID" value="RDB26963.1"/>
    <property type="molecule type" value="Genomic_DNA"/>
</dbReference>
<evidence type="ECO:0000313" key="1">
    <source>
        <dbReference type="EMBL" id="RDB26963.1"/>
    </source>
</evidence>
<reference evidence="1" key="1">
    <citation type="submission" date="2018-04" db="EMBL/GenBank/DDBJ databases">
        <title>Whole genome sequencing of Hypsizygus marmoreus.</title>
        <authorList>
            <person name="Choi I.-G."/>
            <person name="Min B."/>
            <person name="Kim J.-G."/>
            <person name="Kim S."/>
            <person name="Oh Y.-L."/>
            <person name="Kong W.-S."/>
            <person name="Park H."/>
            <person name="Jeong J."/>
            <person name="Song E.-S."/>
        </authorList>
    </citation>
    <scope>NUCLEOTIDE SEQUENCE [LARGE SCALE GENOMIC DNA]</scope>
    <source>
        <strain evidence="1">51987-8</strain>
    </source>
</reference>
<organism evidence="1 2">
    <name type="scientific">Hypsizygus marmoreus</name>
    <name type="common">White beech mushroom</name>
    <name type="synonym">Agaricus marmoreus</name>
    <dbReference type="NCBI Taxonomy" id="39966"/>
    <lineage>
        <taxon>Eukaryota</taxon>
        <taxon>Fungi</taxon>
        <taxon>Dikarya</taxon>
        <taxon>Basidiomycota</taxon>
        <taxon>Agaricomycotina</taxon>
        <taxon>Agaricomycetes</taxon>
        <taxon>Agaricomycetidae</taxon>
        <taxon>Agaricales</taxon>
        <taxon>Tricholomatineae</taxon>
        <taxon>Lyophyllaceae</taxon>
        <taxon>Hypsizygus</taxon>
    </lineage>
</organism>
<accession>A0A369K541</accession>
<dbReference type="InParanoid" id="A0A369K541"/>
<proteinExistence type="predicted"/>
<gene>
    <name evidence="1" type="ORF">Hypma_005132</name>
</gene>
<protein>
    <submittedName>
        <fullName evidence="1">Uncharacterized protein</fullName>
    </submittedName>
</protein>
<evidence type="ECO:0000313" key="2">
    <source>
        <dbReference type="Proteomes" id="UP000076154"/>
    </source>
</evidence>